<comment type="similarity">
    <text evidence="1">Belongs to the fatty acyl-CoA reductase family.</text>
</comment>
<dbReference type="Gene3D" id="3.40.50.720">
    <property type="entry name" value="NAD(P)-binding Rossmann-like Domain"/>
    <property type="match status" value="1"/>
</dbReference>
<evidence type="ECO:0000313" key="4">
    <source>
        <dbReference type="Proteomes" id="UP000696485"/>
    </source>
</evidence>
<dbReference type="InterPro" id="IPR036291">
    <property type="entry name" value="NAD(P)-bd_dom_sf"/>
</dbReference>
<dbReference type="GO" id="GO:0006629">
    <property type="term" value="P:lipid metabolic process"/>
    <property type="evidence" value="ECO:0007669"/>
    <property type="project" value="UniProtKB-KW"/>
</dbReference>
<comment type="caution">
    <text evidence="3">The sequence shown here is derived from an EMBL/GenBank/DDBJ whole genome shotgun (WGS) entry which is preliminary data.</text>
</comment>
<organism evidence="3 4">
    <name type="scientific">Podila minutissima</name>
    <dbReference type="NCBI Taxonomy" id="64525"/>
    <lineage>
        <taxon>Eukaryota</taxon>
        <taxon>Fungi</taxon>
        <taxon>Fungi incertae sedis</taxon>
        <taxon>Mucoromycota</taxon>
        <taxon>Mortierellomycotina</taxon>
        <taxon>Mortierellomycetes</taxon>
        <taxon>Mortierellales</taxon>
        <taxon>Mortierellaceae</taxon>
        <taxon>Podila</taxon>
    </lineage>
</organism>
<sequence length="577" mass="64482">MEFYTKNQVIFLTGGTGFVGKCLVEKILRSLPQVQKIYLLVRASNKTQLQKRIQDEIFGCRLFEPLKAQFASPEEFQDKIVSKVVAVQGDLLAKDLGLDPEDKKRVQADTQVVLSCAAEVGHFHPLRHAINANCYGPLRILKLAQGMPQLTSIVHVSTSYVNFHLGPQIQELLYPYPLCHYPSSSSASPSSSYSSSFSDPDQLLENLAAMTDDTLSTYEREVALQVFPNTYVMSKSLAEHLVQSWSRSMQLPMVIVRPAAVTGSLAEPMPGWAEGMVGFHGIMVQTATAQVREWVAYEQTILDIVPVDWVCKTILMAATEAKRGVDMVPIFQSGTSAHHPITLHQIFSNMLNYWRQAAIAASTTNNNSSKNRKMGVSSSSSLSPMITIVDTTATSSNSTTIMATAPKKTSLANATDIQTIFYNPTDYELCFRDRITRFGRGGDSSDDGNDQVDTRKTKKLLAQAYKNGRMYSPFLLNQWFMDASNAIALDNKAPPALFSGLTTRFDWEEYMHIYCRGVHQFILKEEQIVDFATMKATWMTSMKTKYLVKESLQQSFPKTKDETLQVAQNNLTFLARL</sequence>
<dbReference type="EC" id="1.2.1.84" evidence="1"/>
<dbReference type="GO" id="GO:0080019">
    <property type="term" value="F:alcohol-forming very long-chain fatty acyl-CoA reductase activity"/>
    <property type="evidence" value="ECO:0007669"/>
    <property type="project" value="InterPro"/>
</dbReference>
<dbReference type="CDD" id="cd05236">
    <property type="entry name" value="FAR-N_SDR_e"/>
    <property type="match status" value="1"/>
</dbReference>
<dbReference type="AlphaFoldDB" id="A0A9P5SBJ5"/>
<keyword evidence="1" id="KW-0521">NADP</keyword>
<dbReference type="Pfam" id="PF07993">
    <property type="entry name" value="NAD_binding_4"/>
    <property type="match status" value="1"/>
</dbReference>
<protein>
    <recommendedName>
        <fullName evidence="1">Fatty acyl-CoA reductase</fullName>
        <ecNumber evidence="1">1.2.1.84</ecNumber>
    </recommendedName>
</protein>
<gene>
    <name evidence="3" type="primary">FAR1_2</name>
    <name evidence="3" type="ORF">BG006_002779</name>
</gene>
<evidence type="ECO:0000313" key="3">
    <source>
        <dbReference type="EMBL" id="KAF9320483.1"/>
    </source>
</evidence>
<keyword evidence="1" id="KW-0560">Oxidoreductase</keyword>
<reference evidence="3" key="1">
    <citation type="journal article" date="2020" name="Fungal Divers.">
        <title>Resolving the Mortierellaceae phylogeny through synthesis of multi-gene phylogenetics and phylogenomics.</title>
        <authorList>
            <person name="Vandepol N."/>
            <person name="Liber J."/>
            <person name="Desiro A."/>
            <person name="Na H."/>
            <person name="Kennedy M."/>
            <person name="Barry K."/>
            <person name="Grigoriev I.V."/>
            <person name="Miller A.N."/>
            <person name="O'Donnell K."/>
            <person name="Stajich J.E."/>
            <person name="Bonito G."/>
        </authorList>
    </citation>
    <scope>NUCLEOTIDE SEQUENCE</scope>
    <source>
        <strain evidence="3">NVP1</strain>
    </source>
</reference>
<keyword evidence="1" id="KW-0443">Lipid metabolism</keyword>
<name>A0A9P5SBJ5_9FUNG</name>
<keyword evidence="1" id="KW-0444">Lipid biosynthesis</keyword>
<dbReference type="SUPFAM" id="SSF51735">
    <property type="entry name" value="NAD(P)-binding Rossmann-fold domains"/>
    <property type="match status" value="1"/>
</dbReference>
<dbReference type="PANTHER" id="PTHR11011">
    <property type="entry name" value="MALE STERILITY PROTEIN 2-RELATED"/>
    <property type="match status" value="1"/>
</dbReference>
<evidence type="ECO:0000259" key="2">
    <source>
        <dbReference type="Pfam" id="PF07993"/>
    </source>
</evidence>
<dbReference type="InterPro" id="IPR013120">
    <property type="entry name" value="FAR_NAD-bd"/>
</dbReference>
<dbReference type="InterPro" id="IPR026055">
    <property type="entry name" value="FAR"/>
</dbReference>
<comment type="function">
    <text evidence="1">Catalyzes the reduction of fatty acyl-CoA to fatty alcohols.</text>
</comment>
<evidence type="ECO:0000256" key="1">
    <source>
        <dbReference type="RuleBase" id="RU363097"/>
    </source>
</evidence>
<dbReference type="GO" id="GO:0102965">
    <property type="term" value="F:alcohol-forming long-chain fatty acyl-CoA reductase activity"/>
    <property type="evidence" value="ECO:0007669"/>
    <property type="project" value="UniProtKB-EC"/>
</dbReference>
<dbReference type="EMBL" id="JAAAUY010001691">
    <property type="protein sequence ID" value="KAF9320483.1"/>
    <property type="molecule type" value="Genomic_DNA"/>
</dbReference>
<proteinExistence type="inferred from homology"/>
<keyword evidence="4" id="KW-1185">Reference proteome</keyword>
<comment type="catalytic activity">
    <reaction evidence="1">
        <text>a long-chain fatty acyl-CoA + 2 NADPH + 2 H(+) = a long-chain primary fatty alcohol + 2 NADP(+) + CoA</text>
        <dbReference type="Rhea" id="RHEA:52716"/>
        <dbReference type="ChEBI" id="CHEBI:15378"/>
        <dbReference type="ChEBI" id="CHEBI:57287"/>
        <dbReference type="ChEBI" id="CHEBI:57783"/>
        <dbReference type="ChEBI" id="CHEBI:58349"/>
        <dbReference type="ChEBI" id="CHEBI:77396"/>
        <dbReference type="ChEBI" id="CHEBI:83139"/>
        <dbReference type="EC" id="1.2.1.84"/>
    </reaction>
</comment>
<feature type="domain" description="Thioester reductase (TE)" evidence="2">
    <location>
        <begin position="12"/>
        <end position="314"/>
    </location>
</feature>
<accession>A0A9P5SBJ5</accession>
<dbReference type="Proteomes" id="UP000696485">
    <property type="component" value="Unassembled WGS sequence"/>
</dbReference>